<keyword evidence="5" id="KW-0067">ATP-binding</keyword>
<dbReference type="PANTHER" id="PTHR43289">
    <property type="entry name" value="MITOGEN-ACTIVATED PROTEIN KINASE KINASE KINASE 20-RELATED"/>
    <property type="match status" value="1"/>
</dbReference>
<dbReference type="InterPro" id="IPR003305">
    <property type="entry name" value="CenC_carb-bd"/>
</dbReference>
<dbReference type="RefSeq" id="WP_220168488.1">
    <property type="nucleotide sequence ID" value="NZ_JAIBOA010000015.1"/>
</dbReference>
<evidence type="ECO:0000313" key="10">
    <source>
        <dbReference type="Proteomes" id="UP000774570"/>
    </source>
</evidence>
<feature type="compositionally biased region" description="Pro residues" evidence="7">
    <location>
        <begin position="311"/>
        <end position="326"/>
    </location>
</feature>
<feature type="compositionally biased region" description="Pro residues" evidence="7">
    <location>
        <begin position="277"/>
        <end position="303"/>
    </location>
</feature>
<dbReference type="Gene3D" id="1.10.510.10">
    <property type="entry name" value="Transferase(Phosphotransferase) domain 1"/>
    <property type="match status" value="1"/>
</dbReference>
<feature type="region of interest" description="Disordered" evidence="7">
    <location>
        <begin position="276"/>
        <end position="347"/>
    </location>
</feature>
<keyword evidence="10" id="KW-1185">Reference proteome</keyword>
<dbReference type="PROSITE" id="PS50011">
    <property type="entry name" value="PROTEIN_KINASE_DOM"/>
    <property type="match status" value="1"/>
</dbReference>
<gene>
    <name evidence="9" type="ORF">K1Y72_22985</name>
</gene>
<feature type="domain" description="Protein kinase" evidence="8">
    <location>
        <begin position="18"/>
        <end position="275"/>
    </location>
</feature>
<comment type="caution">
    <text evidence="9">The sequence shown here is derived from an EMBL/GenBank/DDBJ whole genome shotgun (WGS) entry which is preliminary data.</text>
</comment>
<dbReference type="Proteomes" id="UP000774570">
    <property type="component" value="Unassembled WGS sequence"/>
</dbReference>
<evidence type="ECO:0000259" key="8">
    <source>
        <dbReference type="PROSITE" id="PS50011"/>
    </source>
</evidence>
<dbReference type="EMBL" id="JAIBOA010000015">
    <property type="protein sequence ID" value="MBW8485263.1"/>
    <property type="molecule type" value="Genomic_DNA"/>
</dbReference>
<feature type="region of interest" description="Disordered" evidence="7">
    <location>
        <begin position="378"/>
        <end position="453"/>
    </location>
</feature>
<feature type="compositionally biased region" description="Low complexity" evidence="7">
    <location>
        <begin position="378"/>
        <end position="392"/>
    </location>
</feature>
<keyword evidence="2" id="KW-0547">Nucleotide-binding</keyword>
<evidence type="ECO:0000256" key="3">
    <source>
        <dbReference type="ARBA" id="ARBA00022777"/>
    </source>
</evidence>
<dbReference type="Pfam" id="PF02018">
    <property type="entry name" value="CBM_4_9"/>
    <property type="match status" value="1"/>
</dbReference>
<feature type="compositionally biased region" description="Low complexity" evidence="7">
    <location>
        <begin position="408"/>
        <end position="431"/>
    </location>
</feature>
<name>A0ABS7FXV5_9ACTN</name>
<keyword evidence="6" id="KW-0675">Receptor</keyword>
<keyword evidence="4" id="KW-0378">Hydrolase</keyword>
<dbReference type="GO" id="GO:0016301">
    <property type="term" value="F:kinase activity"/>
    <property type="evidence" value="ECO:0007669"/>
    <property type="project" value="UniProtKB-KW"/>
</dbReference>
<evidence type="ECO:0000313" key="9">
    <source>
        <dbReference type="EMBL" id="MBW8485263.1"/>
    </source>
</evidence>
<dbReference type="CDD" id="cd14014">
    <property type="entry name" value="STKc_PknB_like"/>
    <property type="match status" value="1"/>
</dbReference>
<accession>A0ABS7FXV5</accession>
<proteinExistence type="predicted"/>
<dbReference type="PROSITE" id="PS00108">
    <property type="entry name" value="PROTEIN_KINASE_ST"/>
    <property type="match status" value="1"/>
</dbReference>
<dbReference type="Gene3D" id="3.30.200.20">
    <property type="entry name" value="Phosphorylase Kinase, domain 1"/>
    <property type="match status" value="1"/>
</dbReference>
<dbReference type="InterPro" id="IPR008979">
    <property type="entry name" value="Galactose-bd-like_sf"/>
</dbReference>
<dbReference type="PANTHER" id="PTHR43289:SF34">
    <property type="entry name" value="SERINE_THREONINE-PROTEIN KINASE YBDM-RELATED"/>
    <property type="match status" value="1"/>
</dbReference>
<evidence type="ECO:0000256" key="6">
    <source>
        <dbReference type="ARBA" id="ARBA00023170"/>
    </source>
</evidence>
<evidence type="ECO:0000256" key="7">
    <source>
        <dbReference type="SAM" id="MobiDB-lite"/>
    </source>
</evidence>
<dbReference type="Pfam" id="PF00069">
    <property type="entry name" value="Pkinase"/>
    <property type="match status" value="1"/>
</dbReference>
<dbReference type="InterPro" id="IPR000719">
    <property type="entry name" value="Prot_kinase_dom"/>
</dbReference>
<dbReference type="InterPro" id="IPR008271">
    <property type="entry name" value="Ser/Thr_kinase_AS"/>
</dbReference>
<dbReference type="InterPro" id="IPR011009">
    <property type="entry name" value="Kinase-like_dom_sf"/>
</dbReference>
<dbReference type="Gene3D" id="2.60.120.260">
    <property type="entry name" value="Galactose-binding domain-like"/>
    <property type="match status" value="1"/>
</dbReference>
<evidence type="ECO:0000256" key="5">
    <source>
        <dbReference type="ARBA" id="ARBA00022840"/>
    </source>
</evidence>
<evidence type="ECO:0000256" key="4">
    <source>
        <dbReference type="ARBA" id="ARBA00022801"/>
    </source>
</evidence>
<dbReference type="SUPFAM" id="SSF56112">
    <property type="entry name" value="Protein kinase-like (PK-like)"/>
    <property type="match status" value="1"/>
</dbReference>
<evidence type="ECO:0000256" key="1">
    <source>
        <dbReference type="ARBA" id="ARBA00022679"/>
    </source>
</evidence>
<sequence length="579" mass="58738">MAKLQPLRAGDPASVAGYRLLGRLGEGGQGVVYLGRGDDGRQAAVKVLHPHLVGDEAARSRFLREVSTAGSVARFCTAQIIDAGLIDGVPYIASEYVPGPSLEESLRADGPRTGAALERLALNTATALAAIHRAGVQHRDFKPDNILLGPDGPVVIDFGIARALDDAGGGVTRHGQLIGTPAYLAPEQLTEEPVGPAADVFSWGVTMVRAANGRPAFASTTLPSLFNAIITGTPDLGVLQPPLRDLVAACLAKSPAHRPTADQIVARLTGSAQVVSEPPPFPGLPADLPPFPGLPAEPPPFPGLTPGLSIPAPPSPSVPAAPPPATGPRDAGTMPVADRRPARRRPRWAVPVAAAAGVALLGAAPVALLMRSGGEEPASATSTQAAQAGVAARPRSGTGRAASRTAEPGAKPSASATATTTASGRPSPTASAKKRRSKAPATATGPSGPNLIANAGFNGTAGWTFRGSVTGGSGHTGSGVLLSATSGSDAAIEQHLTLRPHTRYTLTGWARAAGPRTMLGLKTPDPNVGSWRATTSSSWTRFTMGFTTGGAGTTSGTVYCWLDGAGKGSCDDVVLQAWS</sequence>
<keyword evidence="3 9" id="KW-0418">Kinase</keyword>
<reference evidence="9 10" key="1">
    <citation type="submission" date="2021-07" db="EMBL/GenBank/DDBJ databases">
        <title>Actinomadura sp. PM05-2 isolated from lichen.</title>
        <authorList>
            <person name="Somphong A."/>
            <person name="Phongsopitanun W."/>
            <person name="Tanasupawat S."/>
            <person name="Peongsungnone V."/>
        </authorList>
    </citation>
    <scope>NUCLEOTIDE SEQUENCE [LARGE SCALE GENOMIC DNA]</scope>
    <source>
        <strain evidence="9 10">PM05-2</strain>
    </source>
</reference>
<protein>
    <submittedName>
        <fullName evidence="9">Protein kinase</fullName>
    </submittedName>
</protein>
<evidence type="ECO:0000256" key="2">
    <source>
        <dbReference type="ARBA" id="ARBA00022741"/>
    </source>
</evidence>
<keyword evidence="1" id="KW-0808">Transferase</keyword>
<organism evidence="9 10">
    <name type="scientific">Actinomadura parmotrematis</name>
    <dbReference type="NCBI Taxonomy" id="2864039"/>
    <lineage>
        <taxon>Bacteria</taxon>
        <taxon>Bacillati</taxon>
        <taxon>Actinomycetota</taxon>
        <taxon>Actinomycetes</taxon>
        <taxon>Streptosporangiales</taxon>
        <taxon>Thermomonosporaceae</taxon>
        <taxon>Actinomadura</taxon>
    </lineage>
</organism>
<dbReference type="SUPFAM" id="SSF49785">
    <property type="entry name" value="Galactose-binding domain-like"/>
    <property type="match status" value="1"/>
</dbReference>